<keyword evidence="2" id="KW-1185">Reference proteome</keyword>
<name>A0ABU6SSP3_9FABA</name>
<reference evidence="1 2" key="1">
    <citation type="journal article" date="2023" name="Plants (Basel)">
        <title>Bridging the Gap: Combining Genomics and Transcriptomics Approaches to Understand Stylosanthes scabra, an Orphan Legume from the Brazilian Caatinga.</title>
        <authorList>
            <person name="Ferreira-Neto J.R.C."/>
            <person name="da Silva M.D."/>
            <person name="Binneck E."/>
            <person name="de Melo N.F."/>
            <person name="da Silva R.H."/>
            <person name="de Melo A.L.T.M."/>
            <person name="Pandolfi V."/>
            <person name="Bustamante F.O."/>
            <person name="Brasileiro-Vidal A.C."/>
            <person name="Benko-Iseppon A.M."/>
        </authorList>
    </citation>
    <scope>NUCLEOTIDE SEQUENCE [LARGE SCALE GENOMIC DNA]</scope>
    <source>
        <tissue evidence="1">Leaves</tissue>
    </source>
</reference>
<feature type="non-terminal residue" evidence="1">
    <location>
        <position position="75"/>
    </location>
</feature>
<accession>A0ABU6SSP3</accession>
<sequence>MTDSAELEKKIAEKGVSAEKIKESVEEEKGIAELRFWVVVMSGERLGVLGLVWEWTLRHGLNRVIGGGCVIQGWI</sequence>
<evidence type="ECO:0000313" key="1">
    <source>
        <dbReference type="EMBL" id="MED6138973.1"/>
    </source>
</evidence>
<organism evidence="1 2">
    <name type="scientific">Stylosanthes scabra</name>
    <dbReference type="NCBI Taxonomy" id="79078"/>
    <lineage>
        <taxon>Eukaryota</taxon>
        <taxon>Viridiplantae</taxon>
        <taxon>Streptophyta</taxon>
        <taxon>Embryophyta</taxon>
        <taxon>Tracheophyta</taxon>
        <taxon>Spermatophyta</taxon>
        <taxon>Magnoliopsida</taxon>
        <taxon>eudicotyledons</taxon>
        <taxon>Gunneridae</taxon>
        <taxon>Pentapetalae</taxon>
        <taxon>rosids</taxon>
        <taxon>fabids</taxon>
        <taxon>Fabales</taxon>
        <taxon>Fabaceae</taxon>
        <taxon>Papilionoideae</taxon>
        <taxon>50 kb inversion clade</taxon>
        <taxon>dalbergioids sensu lato</taxon>
        <taxon>Dalbergieae</taxon>
        <taxon>Pterocarpus clade</taxon>
        <taxon>Stylosanthes</taxon>
    </lineage>
</organism>
<gene>
    <name evidence="1" type="ORF">PIB30_079480</name>
</gene>
<dbReference type="Proteomes" id="UP001341840">
    <property type="component" value="Unassembled WGS sequence"/>
</dbReference>
<comment type="caution">
    <text evidence="1">The sequence shown here is derived from an EMBL/GenBank/DDBJ whole genome shotgun (WGS) entry which is preliminary data.</text>
</comment>
<dbReference type="EMBL" id="JASCZI010061543">
    <property type="protein sequence ID" value="MED6138973.1"/>
    <property type="molecule type" value="Genomic_DNA"/>
</dbReference>
<evidence type="ECO:0000313" key="2">
    <source>
        <dbReference type="Proteomes" id="UP001341840"/>
    </source>
</evidence>
<protein>
    <submittedName>
        <fullName evidence="1">Uncharacterized protein</fullName>
    </submittedName>
</protein>
<proteinExistence type="predicted"/>